<feature type="transmembrane region" description="Helical" evidence="3">
    <location>
        <begin position="265"/>
        <end position="285"/>
    </location>
</feature>
<feature type="domain" description="Glycosyltransferase 2-like" evidence="4">
    <location>
        <begin position="40"/>
        <end position="209"/>
    </location>
</feature>
<evidence type="ECO:0000256" key="1">
    <source>
        <dbReference type="ARBA" id="ARBA00022676"/>
    </source>
</evidence>
<keyword evidence="3" id="KW-1133">Transmembrane helix</keyword>
<sequence length="364" mass="41333">MFEIIFISIIVVYFTQTVIFIIGSKKRFGKIDDDKLPSISVIVAARNEEENIIGCMQSLEKLEYPENKIEIFIVNDHSTDNTKEIIQNFIHDKSRFKYLEPGAEIGQLKGKANALANAIKESNGEIILTTDADCRVSPTWAKQLASYYNDDVAMVCGYTNQIDTTLFGGMQSVDFTYLLMIAGGVMNLGKPLSCIGNNMSYRKSVYEEVGGYESLPFSVTEDFNLLMAIHKLKKYKIIYPMSAEGLVTSKPCSTWKSLFKQKKRWGVGGLESDIAGFAVMATGFITHLSIILVPFFFSVLSLYLTLFKIAVDYYAIKGVHNKLKLRLRFKHFIAFEIYFILYVILLPFITLTNQKVEWKGRVYK</sequence>
<keyword evidence="3" id="KW-0472">Membrane</keyword>
<accession>A0A0W8FZ95</accession>
<gene>
    <name evidence="5" type="ORF">ASZ90_004621</name>
</gene>
<dbReference type="GO" id="GO:0016757">
    <property type="term" value="F:glycosyltransferase activity"/>
    <property type="evidence" value="ECO:0007669"/>
    <property type="project" value="UniProtKB-KW"/>
</dbReference>
<proteinExistence type="predicted"/>
<dbReference type="InterPro" id="IPR001173">
    <property type="entry name" value="Glyco_trans_2-like"/>
</dbReference>
<reference evidence="5" key="1">
    <citation type="journal article" date="2015" name="Proc. Natl. Acad. Sci. U.S.A.">
        <title>Networks of energetic and metabolic interactions define dynamics in microbial communities.</title>
        <authorList>
            <person name="Embree M."/>
            <person name="Liu J.K."/>
            <person name="Al-Bassam M.M."/>
            <person name="Zengler K."/>
        </authorList>
    </citation>
    <scope>NUCLEOTIDE SEQUENCE</scope>
</reference>
<dbReference type="InterPro" id="IPR029044">
    <property type="entry name" value="Nucleotide-diphossugar_trans"/>
</dbReference>
<dbReference type="PANTHER" id="PTHR43630">
    <property type="entry name" value="POLY-BETA-1,6-N-ACETYL-D-GLUCOSAMINE SYNTHASE"/>
    <property type="match status" value="1"/>
</dbReference>
<dbReference type="SUPFAM" id="SSF53448">
    <property type="entry name" value="Nucleotide-diphospho-sugar transferases"/>
    <property type="match status" value="1"/>
</dbReference>
<comment type="caution">
    <text evidence="5">The sequence shown here is derived from an EMBL/GenBank/DDBJ whole genome shotgun (WGS) entry which is preliminary data.</text>
</comment>
<name>A0A0W8FZ95_9ZZZZ</name>
<feature type="transmembrane region" description="Helical" evidence="3">
    <location>
        <begin position="332"/>
        <end position="351"/>
    </location>
</feature>
<protein>
    <submittedName>
        <fullName evidence="5">Glycosyltransferase</fullName>
    </submittedName>
</protein>
<dbReference type="Gene3D" id="3.90.550.10">
    <property type="entry name" value="Spore Coat Polysaccharide Biosynthesis Protein SpsA, Chain A"/>
    <property type="match status" value="1"/>
</dbReference>
<dbReference type="EMBL" id="LNQE01000654">
    <property type="protein sequence ID" value="KUG25555.1"/>
    <property type="molecule type" value="Genomic_DNA"/>
</dbReference>
<dbReference type="AlphaFoldDB" id="A0A0W8FZ95"/>
<dbReference type="Pfam" id="PF00535">
    <property type="entry name" value="Glycos_transf_2"/>
    <property type="match status" value="1"/>
</dbReference>
<evidence type="ECO:0000259" key="4">
    <source>
        <dbReference type="Pfam" id="PF00535"/>
    </source>
</evidence>
<feature type="transmembrane region" description="Helical" evidence="3">
    <location>
        <begin position="6"/>
        <end position="23"/>
    </location>
</feature>
<feature type="transmembrane region" description="Helical" evidence="3">
    <location>
        <begin position="291"/>
        <end position="311"/>
    </location>
</feature>
<organism evidence="5">
    <name type="scientific">hydrocarbon metagenome</name>
    <dbReference type="NCBI Taxonomy" id="938273"/>
    <lineage>
        <taxon>unclassified sequences</taxon>
        <taxon>metagenomes</taxon>
        <taxon>ecological metagenomes</taxon>
    </lineage>
</organism>
<keyword evidence="3" id="KW-0812">Transmembrane</keyword>
<dbReference type="PANTHER" id="PTHR43630:SF1">
    <property type="entry name" value="POLY-BETA-1,6-N-ACETYL-D-GLUCOSAMINE SYNTHASE"/>
    <property type="match status" value="1"/>
</dbReference>
<evidence type="ECO:0000313" key="5">
    <source>
        <dbReference type="EMBL" id="KUG25555.1"/>
    </source>
</evidence>
<keyword evidence="2 5" id="KW-0808">Transferase</keyword>
<evidence type="ECO:0000256" key="3">
    <source>
        <dbReference type="SAM" id="Phobius"/>
    </source>
</evidence>
<evidence type="ECO:0000256" key="2">
    <source>
        <dbReference type="ARBA" id="ARBA00022679"/>
    </source>
</evidence>
<keyword evidence="1" id="KW-0328">Glycosyltransferase</keyword>